<evidence type="ECO:0000313" key="2">
    <source>
        <dbReference type="Proteomes" id="UP000184330"/>
    </source>
</evidence>
<dbReference type="Proteomes" id="UP000184330">
    <property type="component" value="Unassembled WGS sequence"/>
</dbReference>
<dbReference type="EMBL" id="FJOG01000005">
    <property type="protein sequence ID" value="CZR54839.1"/>
    <property type="molecule type" value="Genomic_DNA"/>
</dbReference>
<name>A0A1L7WPZ1_9HELO</name>
<proteinExistence type="predicted"/>
<accession>A0A1L7WPZ1</accession>
<organism evidence="1 2">
    <name type="scientific">Phialocephala subalpina</name>
    <dbReference type="NCBI Taxonomy" id="576137"/>
    <lineage>
        <taxon>Eukaryota</taxon>
        <taxon>Fungi</taxon>
        <taxon>Dikarya</taxon>
        <taxon>Ascomycota</taxon>
        <taxon>Pezizomycotina</taxon>
        <taxon>Leotiomycetes</taxon>
        <taxon>Helotiales</taxon>
        <taxon>Mollisiaceae</taxon>
        <taxon>Phialocephala</taxon>
        <taxon>Phialocephala fortinii species complex</taxon>
    </lineage>
</organism>
<evidence type="ECO:0000313" key="1">
    <source>
        <dbReference type="EMBL" id="CZR54839.1"/>
    </source>
</evidence>
<sequence length="121" mass="13398">MSDQQAEINKKIHKGRAPIPNGGVGPFWFICNLGARDAEGQQWIMKRFVEHIPKAIAAGATSMTVNKACQGFKVVVQEKYDGSDAGEKYLRVHDHEGMADAHEIILKLDDILDGQFYTQVG</sequence>
<dbReference type="AlphaFoldDB" id="A0A1L7WPZ1"/>
<keyword evidence="2" id="KW-1185">Reference proteome</keyword>
<protein>
    <submittedName>
        <fullName evidence="1">Uncharacterized protein</fullName>
    </submittedName>
</protein>
<reference evidence="1 2" key="1">
    <citation type="submission" date="2016-03" db="EMBL/GenBank/DDBJ databases">
        <authorList>
            <person name="Ploux O."/>
        </authorList>
    </citation>
    <scope>NUCLEOTIDE SEQUENCE [LARGE SCALE GENOMIC DNA]</scope>
    <source>
        <strain evidence="1 2">UAMH 11012</strain>
    </source>
</reference>
<gene>
    <name evidence="1" type="ORF">PAC_04723</name>
</gene>